<reference evidence="6" key="1">
    <citation type="journal article" date="2020" name="Stud. Mycol.">
        <title>101 Dothideomycetes genomes: a test case for predicting lifestyles and emergence of pathogens.</title>
        <authorList>
            <person name="Haridas S."/>
            <person name="Albert R."/>
            <person name="Binder M."/>
            <person name="Bloem J."/>
            <person name="Labutti K."/>
            <person name="Salamov A."/>
            <person name="Andreopoulos B."/>
            <person name="Baker S."/>
            <person name="Barry K."/>
            <person name="Bills G."/>
            <person name="Bluhm B."/>
            <person name="Cannon C."/>
            <person name="Castanera R."/>
            <person name="Culley D."/>
            <person name="Daum C."/>
            <person name="Ezra D."/>
            <person name="Gonzalez J."/>
            <person name="Henrissat B."/>
            <person name="Kuo A."/>
            <person name="Liang C."/>
            <person name="Lipzen A."/>
            <person name="Lutzoni F."/>
            <person name="Magnuson J."/>
            <person name="Mondo S."/>
            <person name="Nolan M."/>
            <person name="Ohm R."/>
            <person name="Pangilinan J."/>
            <person name="Park H.-J."/>
            <person name="Ramirez L."/>
            <person name="Alfaro M."/>
            <person name="Sun H."/>
            <person name="Tritt A."/>
            <person name="Yoshinaga Y."/>
            <person name="Zwiers L.-H."/>
            <person name="Turgeon B."/>
            <person name="Goodwin S."/>
            <person name="Spatafora J."/>
            <person name="Crous P."/>
            <person name="Grigoriev I."/>
        </authorList>
    </citation>
    <scope>NUCLEOTIDE SEQUENCE</scope>
    <source>
        <strain evidence="6">CBS 175.79</strain>
    </source>
</reference>
<dbReference type="OrthoDB" id="342264at2759"/>
<accession>A0A6A5XQ37</accession>
<sequence length="555" mass="60794">MPWTLNETANRGGPNVQHEISAHQPYEIIQTPQGRISIISPSPQEQHLQRLGRLSIGPWGIRLQTIDVDLAIVPANPRPGSQPNGPSEEYKIHGKPSYGGESIFLREGDSLRIPSINTNLKLEWREAEVQVNSSVSFNPDVTHQVKPQGEELSETEDEDLDLNDKEPNLGNSILDPQPTPHASIAQSEVVVHETPHAVRIAELSRGNSENGHQPDPETKAIDGEVFSTAISGHNTEMKDSPPALRRRRPQPVVQIPSKRDSPIPETSEDTTDTTPPPSNKRKKPNNTAPSPTSTISPDIPAPSTARRKRAQPGATTPLASQSSTSPIQLSKPKVAFSNSNAANMPTMMKFLKRHGGTKVDTVRENECTLLCVNSGPLKKSMKLLLAIALGIPIVSDQWLLTSAKADALLDPHAYIPQVPDQERDWRFTLADVWAKPQRSLLEGKTVYFTPALKAMYKPFAEIEQVCKAVGARRTVSKPAREVKDGEGVVVLALDETDPDVKVLADGGVKCYSRELLASSILRGAVDLESTEFRLGGQTQVREESPKQRRGRSRKG</sequence>
<dbReference type="Proteomes" id="UP000799778">
    <property type="component" value="Unassembled WGS sequence"/>
</dbReference>
<evidence type="ECO:0000259" key="5">
    <source>
        <dbReference type="PROSITE" id="PS50172"/>
    </source>
</evidence>
<dbReference type="GO" id="GO:0005634">
    <property type="term" value="C:nucleus"/>
    <property type="evidence" value="ECO:0007669"/>
    <property type="project" value="UniProtKB-SubCell"/>
</dbReference>
<evidence type="ECO:0000256" key="2">
    <source>
        <dbReference type="ARBA" id="ARBA00022763"/>
    </source>
</evidence>
<dbReference type="PANTHER" id="PTHR23196">
    <property type="entry name" value="PAX TRANSCRIPTION ACTIVATION DOMAIN INTERACTING PROTEIN"/>
    <property type="match status" value="1"/>
</dbReference>
<feature type="region of interest" description="Disordered" evidence="4">
    <location>
        <begin position="138"/>
        <end position="180"/>
    </location>
</feature>
<dbReference type="InterPro" id="IPR001357">
    <property type="entry name" value="BRCT_dom"/>
</dbReference>
<dbReference type="GO" id="GO:0006974">
    <property type="term" value="P:DNA damage response"/>
    <property type="evidence" value="ECO:0007669"/>
    <property type="project" value="UniProtKB-KW"/>
</dbReference>
<dbReference type="PANTHER" id="PTHR23196:SF1">
    <property type="entry name" value="PAX-INTERACTING PROTEIN 1"/>
    <property type="match status" value="1"/>
</dbReference>
<keyword evidence="2" id="KW-0227">DNA damage</keyword>
<dbReference type="RefSeq" id="XP_033383392.1">
    <property type="nucleotide sequence ID" value="XM_033531153.1"/>
</dbReference>
<protein>
    <recommendedName>
        <fullName evidence="5">BRCT domain-containing protein</fullName>
    </recommendedName>
</protein>
<feature type="compositionally biased region" description="Acidic residues" evidence="4">
    <location>
        <begin position="151"/>
        <end position="161"/>
    </location>
</feature>
<keyword evidence="3" id="KW-0539">Nucleus</keyword>
<dbReference type="SUPFAM" id="SSF52113">
    <property type="entry name" value="BRCT domain"/>
    <property type="match status" value="1"/>
</dbReference>
<dbReference type="EMBL" id="ML978070">
    <property type="protein sequence ID" value="KAF2015053.1"/>
    <property type="molecule type" value="Genomic_DNA"/>
</dbReference>
<comment type="subcellular location">
    <subcellularLocation>
        <location evidence="1">Nucleus</location>
    </subcellularLocation>
</comment>
<keyword evidence="7" id="KW-1185">Reference proteome</keyword>
<evidence type="ECO:0000313" key="7">
    <source>
        <dbReference type="Proteomes" id="UP000799778"/>
    </source>
</evidence>
<feature type="region of interest" description="Disordered" evidence="4">
    <location>
        <begin position="536"/>
        <end position="555"/>
    </location>
</feature>
<proteinExistence type="predicted"/>
<evidence type="ECO:0000313" key="6">
    <source>
        <dbReference type="EMBL" id="KAF2015053.1"/>
    </source>
</evidence>
<dbReference type="CDD" id="cd17744">
    <property type="entry name" value="BRCT_MDC1_rpt1"/>
    <property type="match status" value="1"/>
</dbReference>
<evidence type="ECO:0000256" key="4">
    <source>
        <dbReference type="SAM" id="MobiDB-lite"/>
    </source>
</evidence>
<dbReference type="SMART" id="SM00292">
    <property type="entry name" value="BRCT"/>
    <property type="match status" value="2"/>
</dbReference>
<name>A0A6A5XQ37_9PLEO</name>
<organism evidence="6 7">
    <name type="scientific">Aaosphaeria arxii CBS 175.79</name>
    <dbReference type="NCBI Taxonomy" id="1450172"/>
    <lineage>
        <taxon>Eukaryota</taxon>
        <taxon>Fungi</taxon>
        <taxon>Dikarya</taxon>
        <taxon>Ascomycota</taxon>
        <taxon>Pezizomycotina</taxon>
        <taxon>Dothideomycetes</taxon>
        <taxon>Pleosporomycetidae</taxon>
        <taxon>Pleosporales</taxon>
        <taxon>Pleosporales incertae sedis</taxon>
        <taxon>Aaosphaeria</taxon>
    </lineage>
</organism>
<dbReference type="PROSITE" id="PS50172">
    <property type="entry name" value="BRCT"/>
    <property type="match status" value="1"/>
</dbReference>
<feature type="region of interest" description="Disordered" evidence="4">
    <location>
        <begin position="232"/>
        <end position="331"/>
    </location>
</feature>
<evidence type="ECO:0000256" key="3">
    <source>
        <dbReference type="ARBA" id="ARBA00023242"/>
    </source>
</evidence>
<feature type="compositionally biased region" description="Low complexity" evidence="4">
    <location>
        <begin position="285"/>
        <end position="304"/>
    </location>
</feature>
<dbReference type="AlphaFoldDB" id="A0A6A5XQ37"/>
<dbReference type="InterPro" id="IPR036420">
    <property type="entry name" value="BRCT_dom_sf"/>
</dbReference>
<dbReference type="Gene3D" id="3.40.50.10190">
    <property type="entry name" value="BRCT domain"/>
    <property type="match status" value="2"/>
</dbReference>
<feature type="compositionally biased region" description="Polar residues" evidence="4">
    <location>
        <begin position="313"/>
        <end position="328"/>
    </location>
</feature>
<dbReference type="Pfam" id="PF00533">
    <property type="entry name" value="BRCT"/>
    <property type="match status" value="1"/>
</dbReference>
<dbReference type="InterPro" id="IPR051579">
    <property type="entry name" value="DDR_Transcriptional_Reg"/>
</dbReference>
<feature type="domain" description="BRCT" evidence="5">
    <location>
        <begin position="347"/>
        <end position="416"/>
    </location>
</feature>
<gene>
    <name evidence="6" type="ORF">BU24DRAFT_451948</name>
</gene>
<evidence type="ECO:0000256" key="1">
    <source>
        <dbReference type="ARBA" id="ARBA00004123"/>
    </source>
</evidence>
<dbReference type="GeneID" id="54288550"/>